<evidence type="ECO:0000313" key="3">
    <source>
        <dbReference type="Proteomes" id="UP001142055"/>
    </source>
</evidence>
<comment type="caution">
    <text evidence="2">The sequence shown here is derived from an EMBL/GenBank/DDBJ whole genome shotgun (WGS) entry which is preliminary data.</text>
</comment>
<feature type="transmembrane region" description="Helical" evidence="1">
    <location>
        <begin position="206"/>
        <end position="224"/>
    </location>
</feature>
<gene>
    <name evidence="2" type="ORF">RDWZM_005460</name>
</gene>
<organism evidence="2 3">
    <name type="scientific">Blomia tropicalis</name>
    <name type="common">Mite</name>
    <dbReference type="NCBI Taxonomy" id="40697"/>
    <lineage>
        <taxon>Eukaryota</taxon>
        <taxon>Metazoa</taxon>
        <taxon>Ecdysozoa</taxon>
        <taxon>Arthropoda</taxon>
        <taxon>Chelicerata</taxon>
        <taxon>Arachnida</taxon>
        <taxon>Acari</taxon>
        <taxon>Acariformes</taxon>
        <taxon>Sarcoptiformes</taxon>
        <taxon>Astigmata</taxon>
        <taxon>Glycyphagoidea</taxon>
        <taxon>Echimyopodidae</taxon>
        <taxon>Blomia</taxon>
    </lineage>
</organism>
<keyword evidence="1" id="KW-1133">Transmembrane helix</keyword>
<dbReference type="Proteomes" id="UP001142055">
    <property type="component" value="Chromosome 2"/>
</dbReference>
<sequence>MKQHFALAIALVLIVATITVSASWLIGGLRRGFSGVNGFGAFGSPYGGYGGGYGGYGRRGYGGGFGGLGGGYGVARVASERRWQLCSCCQCVRCAGRNRRRRLRLEGDLEVTRQRMQIWIIRNDLDVRVQMFELSKPSTVEVNACTLVMIRSNKAILFEVLFFLWHLIVIVVFGRRFRPYSFVFSISRVSIGGTLLAALRASHYCLLDTLLYLSVMFVFVFVDLSQHSRVCSSHTRTRERERERSGLTTSL</sequence>
<evidence type="ECO:0000256" key="1">
    <source>
        <dbReference type="SAM" id="Phobius"/>
    </source>
</evidence>
<dbReference type="EMBL" id="JAPWDV010000002">
    <property type="protein sequence ID" value="KAJ6219648.1"/>
    <property type="molecule type" value="Genomic_DNA"/>
</dbReference>
<feature type="transmembrane region" description="Helical" evidence="1">
    <location>
        <begin position="156"/>
        <end position="174"/>
    </location>
</feature>
<evidence type="ECO:0000313" key="2">
    <source>
        <dbReference type="EMBL" id="KAJ6219648.1"/>
    </source>
</evidence>
<keyword evidence="1" id="KW-0812">Transmembrane</keyword>
<name>A0A9Q0M429_BLOTA</name>
<reference evidence="2" key="1">
    <citation type="submission" date="2022-12" db="EMBL/GenBank/DDBJ databases">
        <title>Genome assemblies of Blomia tropicalis.</title>
        <authorList>
            <person name="Cui Y."/>
        </authorList>
    </citation>
    <scope>NUCLEOTIDE SEQUENCE</scope>
    <source>
        <tissue evidence="2">Adult mites</tissue>
    </source>
</reference>
<feature type="transmembrane region" description="Helical" evidence="1">
    <location>
        <begin position="6"/>
        <end position="26"/>
    </location>
</feature>
<keyword evidence="1" id="KW-0472">Membrane</keyword>
<protein>
    <submittedName>
        <fullName evidence="2">Uncharacterized protein</fullName>
    </submittedName>
</protein>
<dbReference type="AlphaFoldDB" id="A0A9Q0M429"/>
<proteinExistence type="predicted"/>
<accession>A0A9Q0M429</accession>
<keyword evidence="3" id="KW-1185">Reference proteome</keyword>